<comment type="catalytic activity">
    <reaction evidence="6">
        <text>L-histidinol phosphate + 2-oxoglutarate = 3-(imidazol-4-yl)-2-oxopropyl phosphate + L-glutamate</text>
        <dbReference type="Rhea" id="RHEA:23744"/>
        <dbReference type="ChEBI" id="CHEBI:16810"/>
        <dbReference type="ChEBI" id="CHEBI:29985"/>
        <dbReference type="ChEBI" id="CHEBI:57766"/>
        <dbReference type="ChEBI" id="CHEBI:57980"/>
        <dbReference type="EC" id="2.6.1.9"/>
    </reaction>
</comment>
<evidence type="ECO:0000313" key="10">
    <source>
        <dbReference type="Proteomes" id="UP000284002"/>
    </source>
</evidence>
<dbReference type="AlphaFoldDB" id="A0A423HRV3"/>
<dbReference type="EMBL" id="MOBM01000015">
    <property type="protein sequence ID" value="RON15798.1"/>
    <property type="molecule type" value="Genomic_DNA"/>
</dbReference>
<evidence type="ECO:0000256" key="4">
    <source>
        <dbReference type="ARBA" id="ARBA00022679"/>
    </source>
</evidence>
<dbReference type="InterPro" id="IPR015422">
    <property type="entry name" value="PyrdxlP-dep_Trfase_small"/>
</dbReference>
<dbReference type="Gene3D" id="3.40.640.10">
    <property type="entry name" value="Type I PLP-dependent aspartate aminotransferase-like (Major domain)"/>
    <property type="match status" value="1"/>
</dbReference>
<evidence type="ECO:0000256" key="2">
    <source>
        <dbReference type="ARBA" id="ARBA00005011"/>
    </source>
</evidence>
<evidence type="ECO:0000256" key="5">
    <source>
        <dbReference type="ARBA" id="ARBA00022898"/>
    </source>
</evidence>
<dbReference type="InterPro" id="IPR015424">
    <property type="entry name" value="PyrdxlP-dep_Trfase"/>
</dbReference>
<dbReference type="RefSeq" id="WP_123358339.1">
    <property type="nucleotide sequence ID" value="NZ_MOBM01000015.1"/>
</dbReference>
<accession>A0A423HRV3</accession>
<comment type="cofactor">
    <cofactor evidence="1 7">
        <name>pyridoxal 5'-phosphate</name>
        <dbReference type="ChEBI" id="CHEBI:597326"/>
    </cofactor>
</comment>
<organism evidence="9 10">
    <name type="scientific">Pseudomonas frederiksbergensis</name>
    <dbReference type="NCBI Taxonomy" id="104087"/>
    <lineage>
        <taxon>Bacteria</taxon>
        <taxon>Pseudomonadati</taxon>
        <taxon>Pseudomonadota</taxon>
        <taxon>Gammaproteobacteria</taxon>
        <taxon>Pseudomonadales</taxon>
        <taxon>Pseudomonadaceae</taxon>
        <taxon>Pseudomonas</taxon>
    </lineage>
</organism>
<keyword evidence="4 7" id="KW-0808">Transferase</keyword>
<evidence type="ECO:0000256" key="3">
    <source>
        <dbReference type="ARBA" id="ARBA00022576"/>
    </source>
</evidence>
<protein>
    <recommendedName>
        <fullName evidence="7">Aminotransferase</fullName>
        <ecNumber evidence="7">2.6.1.-</ecNumber>
    </recommendedName>
</protein>
<dbReference type="GO" id="GO:0004400">
    <property type="term" value="F:histidinol-phosphate transaminase activity"/>
    <property type="evidence" value="ECO:0007669"/>
    <property type="project" value="UniProtKB-EC"/>
</dbReference>
<evidence type="ECO:0000256" key="6">
    <source>
        <dbReference type="ARBA" id="ARBA00047481"/>
    </source>
</evidence>
<dbReference type="InterPro" id="IPR004838">
    <property type="entry name" value="NHTrfase_class1_PyrdxlP-BS"/>
</dbReference>
<dbReference type="CDD" id="cd00609">
    <property type="entry name" value="AAT_like"/>
    <property type="match status" value="1"/>
</dbReference>
<dbReference type="GO" id="GO:0030170">
    <property type="term" value="F:pyridoxal phosphate binding"/>
    <property type="evidence" value="ECO:0007669"/>
    <property type="project" value="InterPro"/>
</dbReference>
<evidence type="ECO:0000259" key="8">
    <source>
        <dbReference type="Pfam" id="PF00155"/>
    </source>
</evidence>
<reference evidence="9 10" key="1">
    <citation type="submission" date="2016-10" db="EMBL/GenBank/DDBJ databases">
        <title>Comparative genome analysis of multiple Pseudomonas spp. focuses on biocontrol and plant growth promoting traits.</title>
        <authorList>
            <person name="Tao X.-Y."/>
            <person name="Taylor C.G."/>
        </authorList>
    </citation>
    <scope>NUCLEOTIDE SEQUENCE [LARGE SCALE GENOMIC DNA]</scope>
    <source>
        <strain evidence="9 10">36C6</strain>
    </source>
</reference>
<comment type="pathway">
    <text evidence="2">Amino-acid biosynthesis; L-histidine biosynthesis; L-histidine from 5-phospho-alpha-D-ribose 1-diphosphate: step 7/9.</text>
</comment>
<dbReference type="PANTHER" id="PTHR42885:SF2">
    <property type="entry name" value="HISTIDINOL-PHOSPHATE AMINOTRANSFERASE"/>
    <property type="match status" value="1"/>
</dbReference>
<dbReference type="Pfam" id="PF00155">
    <property type="entry name" value="Aminotran_1_2"/>
    <property type="match status" value="1"/>
</dbReference>
<dbReference type="Gene3D" id="3.90.1150.10">
    <property type="entry name" value="Aspartate Aminotransferase, domain 1"/>
    <property type="match status" value="1"/>
</dbReference>
<evidence type="ECO:0000256" key="1">
    <source>
        <dbReference type="ARBA" id="ARBA00001933"/>
    </source>
</evidence>
<dbReference type="SUPFAM" id="SSF53383">
    <property type="entry name" value="PLP-dependent transferases"/>
    <property type="match status" value="1"/>
</dbReference>
<dbReference type="InterPro" id="IPR015421">
    <property type="entry name" value="PyrdxlP-dep_Trfase_major"/>
</dbReference>
<sequence length="381" mass="42753">MKFHDHISCSGLWKAPERDLSSVLLDLNENQFLHKFLAGFIANELKPQDLFAYPNYQPLLNELSQYCKVSTDSLLLTNGADQAIDLVIRSVFSPGDRVVVPSPIFSFYYQMLEVNGVVPVIVGFEKQAEKFVLPTEAVLQSLQTSHGLILCNPNNPLGVRIDPEQLKVLVEACVRQDKPMIVDECYFEYLQQSCLDTFGAVRQLFVIRSFSKYFGLAGLRLGYVVMRPESVRELLKVRGPWDVNHVAVKAALFCLQNQQALQQAHDNLAQIKSEIVEVCRANSIVVYESDTNFLLLQDERDGRLANAFAQANIRVSNCSQYPHSFGLLNNLLRVAVPSSSDLKTFLMALLRGSCSAACLSDVKLKYWIAQRPALRTCGVSR</sequence>
<dbReference type="Proteomes" id="UP000284002">
    <property type="component" value="Unassembled WGS sequence"/>
</dbReference>
<keyword evidence="5" id="KW-0663">Pyridoxal phosphate</keyword>
<name>A0A423HRV3_9PSED</name>
<keyword evidence="3 7" id="KW-0032">Aminotransferase</keyword>
<proteinExistence type="inferred from homology"/>
<evidence type="ECO:0000256" key="7">
    <source>
        <dbReference type="RuleBase" id="RU000481"/>
    </source>
</evidence>
<dbReference type="PROSITE" id="PS00105">
    <property type="entry name" value="AA_TRANSFER_CLASS_1"/>
    <property type="match status" value="1"/>
</dbReference>
<dbReference type="InterPro" id="IPR004839">
    <property type="entry name" value="Aminotransferase_I/II_large"/>
</dbReference>
<comment type="caution">
    <text evidence="9">The sequence shown here is derived from an EMBL/GenBank/DDBJ whole genome shotgun (WGS) entry which is preliminary data.</text>
</comment>
<evidence type="ECO:0000313" key="9">
    <source>
        <dbReference type="EMBL" id="RON15798.1"/>
    </source>
</evidence>
<feature type="domain" description="Aminotransferase class I/classII large" evidence="8">
    <location>
        <begin position="25"/>
        <end position="346"/>
    </location>
</feature>
<gene>
    <name evidence="9" type="ORF">BK662_12045</name>
</gene>
<comment type="similarity">
    <text evidence="7">Belongs to the class-I pyridoxal-phosphate-dependent aminotransferase family.</text>
</comment>
<dbReference type="PANTHER" id="PTHR42885">
    <property type="entry name" value="HISTIDINOL-PHOSPHATE AMINOTRANSFERASE-RELATED"/>
    <property type="match status" value="1"/>
</dbReference>
<dbReference type="EC" id="2.6.1.-" evidence="7"/>